<proteinExistence type="predicted"/>
<protein>
    <submittedName>
        <fullName evidence="2">Uncharacterized protein</fullName>
    </submittedName>
</protein>
<sequence>MGLARFTGPEQGFRGAGVDGRIDPPVVKRPSGPGVCKPLLELGGYAATCSRSRG</sequence>
<gene>
    <name evidence="2" type="ORF">GALL_151490</name>
</gene>
<evidence type="ECO:0000256" key="1">
    <source>
        <dbReference type="SAM" id="MobiDB-lite"/>
    </source>
</evidence>
<feature type="region of interest" description="Disordered" evidence="1">
    <location>
        <begin position="1"/>
        <end position="26"/>
    </location>
</feature>
<organism evidence="2">
    <name type="scientific">mine drainage metagenome</name>
    <dbReference type="NCBI Taxonomy" id="410659"/>
    <lineage>
        <taxon>unclassified sequences</taxon>
        <taxon>metagenomes</taxon>
        <taxon>ecological metagenomes</taxon>
    </lineage>
</organism>
<name>A0A1J5S2S0_9ZZZZ</name>
<reference evidence="2" key="1">
    <citation type="submission" date="2016-10" db="EMBL/GenBank/DDBJ databases">
        <title>Sequence of Gallionella enrichment culture.</title>
        <authorList>
            <person name="Poehlein A."/>
            <person name="Muehling M."/>
            <person name="Daniel R."/>
        </authorList>
    </citation>
    <scope>NUCLEOTIDE SEQUENCE</scope>
</reference>
<comment type="caution">
    <text evidence="2">The sequence shown here is derived from an EMBL/GenBank/DDBJ whole genome shotgun (WGS) entry which is preliminary data.</text>
</comment>
<dbReference type="AlphaFoldDB" id="A0A1J5S2S0"/>
<accession>A0A1J5S2S0</accession>
<dbReference type="EMBL" id="MLJW01000072">
    <property type="protein sequence ID" value="OIR02697.1"/>
    <property type="molecule type" value="Genomic_DNA"/>
</dbReference>
<evidence type="ECO:0000313" key="2">
    <source>
        <dbReference type="EMBL" id="OIR02697.1"/>
    </source>
</evidence>